<gene>
    <name evidence="2" type="ORF">VTL71DRAFT_4315</name>
</gene>
<feature type="compositionally biased region" description="Acidic residues" evidence="1">
    <location>
        <begin position="352"/>
        <end position="368"/>
    </location>
</feature>
<keyword evidence="3" id="KW-1185">Reference proteome</keyword>
<evidence type="ECO:0000313" key="3">
    <source>
        <dbReference type="Proteomes" id="UP001595075"/>
    </source>
</evidence>
<feature type="region of interest" description="Disordered" evidence="1">
    <location>
        <begin position="199"/>
        <end position="524"/>
    </location>
</feature>
<reference evidence="2 3" key="1">
    <citation type="journal article" date="2024" name="Commun. Biol.">
        <title>Comparative genomic analysis of thermophilic fungi reveals convergent evolutionary adaptations and gene losses.</title>
        <authorList>
            <person name="Steindorff A.S."/>
            <person name="Aguilar-Pontes M.V."/>
            <person name="Robinson A.J."/>
            <person name="Andreopoulos B."/>
            <person name="LaButti K."/>
            <person name="Kuo A."/>
            <person name="Mondo S."/>
            <person name="Riley R."/>
            <person name="Otillar R."/>
            <person name="Haridas S."/>
            <person name="Lipzen A."/>
            <person name="Grimwood J."/>
            <person name="Schmutz J."/>
            <person name="Clum A."/>
            <person name="Reid I.D."/>
            <person name="Moisan M.C."/>
            <person name="Butler G."/>
            <person name="Nguyen T.T.M."/>
            <person name="Dewar K."/>
            <person name="Conant G."/>
            <person name="Drula E."/>
            <person name="Henrissat B."/>
            <person name="Hansel C."/>
            <person name="Singer S."/>
            <person name="Hutchinson M.I."/>
            <person name="de Vries R.P."/>
            <person name="Natvig D.O."/>
            <person name="Powell A.J."/>
            <person name="Tsang A."/>
            <person name="Grigoriev I.V."/>
        </authorList>
    </citation>
    <scope>NUCLEOTIDE SEQUENCE [LARGE SCALE GENOMIC DNA]</scope>
    <source>
        <strain evidence="2 3">CBS 494.80</strain>
    </source>
</reference>
<dbReference type="EMBL" id="JAZHXI010000013">
    <property type="protein sequence ID" value="KAL2065174.1"/>
    <property type="molecule type" value="Genomic_DNA"/>
</dbReference>
<accession>A0ABR4C5I2</accession>
<feature type="compositionally biased region" description="Basic and acidic residues" evidence="1">
    <location>
        <begin position="396"/>
        <end position="410"/>
    </location>
</feature>
<dbReference type="Proteomes" id="UP001595075">
    <property type="component" value="Unassembled WGS sequence"/>
</dbReference>
<organism evidence="2 3">
    <name type="scientific">Oculimacula yallundae</name>
    <dbReference type="NCBI Taxonomy" id="86028"/>
    <lineage>
        <taxon>Eukaryota</taxon>
        <taxon>Fungi</taxon>
        <taxon>Dikarya</taxon>
        <taxon>Ascomycota</taxon>
        <taxon>Pezizomycotina</taxon>
        <taxon>Leotiomycetes</taxon>
        <taxon>Helotiales</taxon>
        <taxon>Ploettnerulaceae</taxon>
        <taxon>Oculimacula</taxon>
    </lineage>
</organism>
<feature type="compositionally biased region" description="Basic and acidic residues" evidence="1">
    <location>
        <begin position="442"/>
        <end position="453"/>
    </location>
</feature>
<name>A0ABR4C5I2_9HELO</name>
<proteinExistence type="predicted"/>
<feature type="compositionally biased region" description="Basic and acidic residues" evidence="1">
    <location>
        <begin position="495"/>
        <end position="505"/>
    </location>
</feature>
<evidence type="ECO:0000256" key="1">
    <source>
        <dbReference type="SAM" id="MobiDB-lite"/>
    </source>
</evidence>
<sequence>MATTKLCDSRGVPFLHRNSDEHHERVFMFLVYRDLLNGFQAESEMEQIAASNLCTLAEYESRKHRHPRTTLPRILHVLRALNSMGHFSKDSDLNKACPPIPIADILSTPILHRLPVESDLPPDITSSSPLTNGSSDIVNGSILQNGDLLQPVQDSALATDPNGTLTAAIAEVEVSDAITLKSDSADTEILTFSTMRDLKSAGEGGSYRSKKTVDDTLKASPAQEYALPASTSSLEPNEAKDLQEKNSPTLTVPPTPVEDLLTNGCPSKVESNTRPKRTSITGKLRSEYDDEEEECPPYLVCNSEEEEFDEYKRLLPRSTPESDNKDEGDNKEEECPPILALESGNKDAESDNKDEESDNKDEESDNKDEECPPIPIYDSEEDNGRGWEEFNSFLDNPRRPSKTVESRPTEEVGVAPDIPVSTGSLKKLTTSDLMWSESSDDEPQHLYLEDERPLNSYDDYTGEEGEGWSVVPSDRKGKKGKKGLKEGGEVVVGERSGDGEVEAEKKKRRKGKSKGKGEKGKGKK</sequence>
<evidence type="ECO:0000313" key="2">
    <source>
        <dbReference type="EMBL" id="KAL2065174.1"/>
    </source>
</evidence>
<protein>
    <submittedName>
        <fullName evidence="2">Uncharacterized protein</fullName>
    </submittedName>
</protein>
<comment type="caution">
    <text evidence="2">The sequence shown here is derived from an EMBL/GenBank/DDBJ whole genome shotgun (WGS) entry which is preliminary data.</text>
</comment>
<feature type="compositionally biased region" description="Polar residues" evidence="1">
    <location>
        <begin position="421"/>
        <end position="437"/>
    </location>
</feature>
<feature type="compositionally biased region" description="Basic and acidic residues" evidence="1">
    <location>
        <begin position="515"/>
        <end position="524"/>
    </location>
</feature>